<dbReference type="GO" id="GO:0005634">
    <property type="term" value="C:nucleus"/>
    <property type="evidence" value="ECO:0007669"/>
    <property type="project" value="TreeGrafter"/>
</dbReference>
<dbReference type="PROSITE" id="PS00973">
    <property type="entry name" value="USP_2"/>
    <property type="match status" value="1"/>
</dbReference>
<dbReference type="AlphaFoldDB" id="A0A9W8ALU4"/>
<dbReference type="PROSITE" id="PS00972">
    <property type="entry name" value="USP_1"/>
    <property type="match status" value="1"/>
</dbReference>
<feature type="region of interest" description="Disordered" evidence="7">
    <location>
        <begin position="35"/>
        <end position="194"/>
    </location>
</feature>
<evidence type="ECO:0000256" key="1">
    <source>
        <dbReference type="ARBA" id="ARBA00000707"/>
    </source>
</evidence>
<dbReference type="Proteomes" id="UP001150925">
    <property type="component" value="Unassembled WGS sequence"/>
</dbReference>
<dbReference type="InterPro" id="IPR038765">
    <property type="entry name" value="Papain-like_cys_pep_sf"/>
</dbReference>
<evidence type="ECO:0000256" key="6">
    <source>
        <dbReference type="RuleBase" id="RU366025"/>
    </source>
</evidence>
<dbReference type="GO" id="GO:0016579">
    <property type="term" value="P:protein deubiquitination"/>
    <property type="evidence" value="ECO:0007669"/>
    <property type="project" value="InterPro"/>
</dbReference>
<dbReference type="SUPFAM" id="SSF54001">
    <property type="entry name" value="Cysteine proteinases"/>
    <property type="match status" value="1"/>
</dbReference>
<keyword evidence="10" id="KW-1185">Reference proteome</keyword>
<dbReference type="GO" id="GO:0005829">
    <property type="term" value="C:cytosol"/>
    <property type="evidence" value="ECO:0007669"/>
    <property type="project" value="TreeGrafter"/>
</dbReference>
<keyword evidence="2 6" id="KW-0645">Protease</keyword>
<name>A0A9W8ALU4_9FUNG</name>
<reference evidence="9" key="1">
    <citation type="submission" date="2022-07" db="EMBL/GenBank/DDBJ databases">
        <title>Phylogenomic reconstructions and comparative analyses of Kickxellomycotina fungi.</title>
        <authorList>
            <person name="Reynolds N.K."/>
            <person name="Stajich J.E."/>
            <person name="Barry K."/>
            <person name="Grigoriev I.V."/>
            <person name="Crous P."/>
            <person name="Smith M.E."/>
        </authorList>
    </citation>
    <scope>NUCLEOTIDE SEQUENCE</scope>
    <source>
        <strain evidence="9">RSA 1196</strain>
    </source>
</reference>
<dbReference type="PROSITE" id="PS50235">
    <property type="entry name" value="USP_3"/>
    <property type="match status" value="1"/>
</dbReference>
<protein>
    <recommendedName>
        <fullName evidence="6">Ubiquitin carboxyl-terminal hydrolase</fullName>
        <ecNumber evidence="6">3.4.19.12</ecNumber>
    </recommendedName>
</protein>
<evidence type="ECO:0000256" key="7">
    <source>
        <dbReference type="SAM" id="MobiDB-lite"/>
    </source>
</evidence>
<feature type="compositionally biased region" description="Pro residues" evidence="7">
    <location>
        <begin position="101"/>
        <end position="111"/>
    </location>
</feature>
<keyword evidence="5 6" id="KW-0788">Thiol protease</keyword>
<evidence type="ECO:0000313" key="10">
    <source>
        <dbReference type="Proteomes" id="UP001150925"/>
    </source>
</evidence>
<evidence type="ECO:0000256" key="4">
    <source>
        <dbReference type="ARBA" id="ARBA00022801"/>
    </source>
</evidence>
<dbReference type="InterPro" id="IPR018200">
    <property type="entry name" value="USP_CS"/>
</dbReference>
<dbReference type="Pfam" id="PF00443">
    <property type="entry name" value="UCH"/>
    <property type="match status" value="1"/>
</dbReference>
<comment type="catalytic activity">
    <reaction evidence="1 6">
        <text>Thiol-dependent hydrolysis of ester, thioester, amide, peptide and isopeptide bonds formed by the C-terminal Gly of ubiquitin (a 76-residue protein attached to proteins as an intracellular targeting signal).</text>
        <dbReference type="EC" id="3.4.19.12"/>
    </reaction>
</comment>
<evidence type="ECO:0000259" key="8">
    <source>
        <dbReference type="PROSITE" id="PS50235"/>
    </source>
</evidence>
<dbReference type="InterPro" id="IPR001394">
    <property type="entry name" value="Peptidase_C19_UCH"/>
</dbReference>
<feature type="compositionally biased region" description="Low complexity" evidence="7">
    <location>
        <begin position="48"/>
        <end position="64"/>
    </location>
</feature>
<feature type="compositionally biased region" description="Low complexity" evidence="7">
    <location>
        <begin position="112"/>
        <end position="134"/>
    </location>
</feature>
<dbReference type="PANTHER" id="PTHR24006:SF687">
    <property type="entry name" value="UBIQUITIN CARBOXYL-TERMINAL HYDROLASE 10"/>
    <property type="match status" value="1"/>
</dbReference>
<feature type="compositionally biased region" description="Polar residues" evidence="7">
    <location>
        <begin position="83"/>
        <end position="98"/>
    </location>
</feature>
<accession>A0A9W8ALU4</accession>
<keyword evidence="3 6" id="KW-0833">Ubl conjugation pathway</keyword>
<dbReference type="Gene3D" id="3.90.70.10">
    <property type="entry name" value="Cysteine proteinases"/>
    <property type="match status" value="1"/>
</dbReference>
<comment type="caution">
    <text evidence="9">The sequence shown here is derived from an EMBL/GenBank/DDBJ whole genome shotgun (WGS) entry which is preliminary data.</text>
</comment>
<dbReference type="GO" id="GO:0006508">
    <property type="term" value="P:proteolysis"/>
    <property type="evidence" value="ECO:0007669"/>
    <property type="project" value="UniProtKB-KW"/>
</dbReference>
<dbReference type="OrthoDB" id="429671at2759"/>
<evidence type="ECO:0000256" key="3">
    <source>
        <dbReference type="ARBA" id="ARBA00022786"/>
    </source>
</evidence>
<dbReference type="InterPro" id="IPR050164">
    <property type="entry name" value="Peptidase_C19"/>
</dbReference>
<comment type="similarity">
    <text evidence="6">Belongs to the peptidase C19 family.</text>
</comment>
<evidence type="ECO:0000256" key="5">
    <source>
        <dbReference type="ARBA" id="ARBA00022807"/>
    </source>
</evidence>
<gene>
    <name evidence="9" type="ORF">IWQ62_004481</name>
</gene>
<keyword evidence="4 6" id="KW-0378">Hydrolase</keyword>
<feature type="domain" description="USP" evidence="8">
    <location>
        <begin position="229"/>
        <end position="581"/>
    </location>
</feature>
<proteinExistence type="inferred from homology"/>
<dbReference type="PANTHER" id="PTHR24006">
    <property type="entry name" value="UBIQUITIN CARBOXYL-TERMINAL HYDROLASE"/>
    <property type="match status" value="1"/>
</dbReference>
<evidence type="ECO:0000256" key="2">
    <source>
        <dbReference type="ARBA" id="ARBA00022670"/>
    </source>
</evidence>
<sequence>MTVSPIDDLVVEEGTTIQLPWCSVEVEPDFWIKARKARRSKPQPKPLVPSSSPQSSSNPEPLSSTNHVPTASEIRVIDYHDLMNQSPTHDSTTTASVQPGSPIPGPTPSSPPVAATPTSPIATVTRSHPSEAPTSPTPTAVPAPKSWAELLKSKAKSAPGGPANKHGFTGSQANESGVHPAGSVMNGSTHGSTGVAQGALTNGFQRFKSLSQLLEDYQLSFRRTLIQPRGLINNGNMCFMNSILQSLVYCPPFYNLLCTIGNQVAHSFHSTTPLMDSLVAFVKEFRVITSPATLDASEKVGDSMVPEPVYNALRSLKKFDSMKGRQEDAQEFMGYLLDGLHEEMLTIIRDSDAGEHGSTSADNSEDQGWVEVGKKNRIATTRTLTLHPSPVTHIFGGQLRSVLRCPGAKDSITFEPFQSLLLDISPAHVESVEDALNLLVQPELLEEYANPSGYPVQATKQLLLESAPSVLILHINRFVYTSTGGAQKLQKPISYHHQLALKPSLFGPASRPAQPLVYNLAAVVYHHGRHLSGGHYTCDVLQANDQWLNIDDVTIQQIPPEQVVTQGYEDRLPYVLFYVQNSTT</sequence>
<organism evidence="9 10">
    <name type="scientific">Dispira parvispora</name>
    <dbReference type="NCBI Taxonomy" id="1520584"/>
    <lineage>
        <taxon>Eukaryota</taxon>
        <taxon>Fungi</taxon>
        <taxon>Fungi incertae sedis</taxon>
        <taxon>Zoopagomycota</taxon>
        <taxon>Kickxellomycotina</taxon>
        <taxon>Dimargaritomycetes</taxon>
        <taxon>Dimargaritales</taxon>
        <taxon>Dimargaritaceae</taxon>
        <taxon>Dispira</taxon>
    </lineage>
</organism>
<dbReference type="EC" id="3.4.19.12" evidence="6"/>
<dbReference type="InterPro" id="IPR028889">
    <property type="entry name" value="USP"/>
</dbReference>
<feature type="compositionally biased region" description="Polar residues" evidence="7">
    <location>
        <begin position="185"/>
        <end position="194"/>
    </location>
</feature>
<dbReference type="GO" id="GO:0004843">
    <property type="term" value="F:cysteine-type deubiquitinase activity"/>
    <property type="evidence" value="ECO:0007669"/>
    <property type="project" value="UniProtKB-UniRule"/>
</dbReference>
<dbReference type="EMBL" id="JANBPY010001498">
    <property type="protein sequence ID" value="KAJ1959782.1"/>
    <property type="molecule type" value="Genomic_DNA"/>
</dbReference>
<evidence type="ECO:0000313" key="9">
    <source>
        <dbReference type="EMBL" id="KAJ1959782.1"/>
    </source>
</evidence>